<dbReference type="GO" id="GO:0005524">
    <property type="term" value="F:ATP binding"/>
    <property type="evidence" value="ECO:0007669"/>
    <property type="project" value="UniProtKB-KW"/>
</dbReference>
<dbReference type="PROSITE" id="PS50045">
    <property type="entry name" value="SIGMA54_INTERACT_4"/>
    <property type="match status" value="1"/>
</dbReference>
<dbReference type="InterPro" id="IPR036634">
    <property type="entry name" value="PRD_sf"/>
</dbReference>
<dbReference type="Gene3D" id="1.10.10.10">
    <property type="entry name" value="Winged helix-like DNA-binding domain superfamily/Winged helix DNA-binding domain"/>
    <property type="match status" value="1"/>
</dbReference>
<dbReference type="SUPFAM" id="SSF63520">
    <property type="entry name" value="PTS-regulatory domain, PRD"/>
    <property type="match status" value="1"/>
</dbReference>
<evidence type="ECO:0000313" key="7">
    <source>
        <dbReference type="Proteomes" id="UP001141183"/>
    </source>
</evidence>
<evidence type="ECO:0000256" key="3">
    <source>
        <dbReference type="ARBA" id="ARBA00023125"/>
    </source>
</evidence>
<dbReference type="InterPro" id="IPR036388">
    <property type="entry name" value="WH-like_DNA-bd_sf"/>
</dbReference>
<evidence type="ECO:0000259" key="5">
    <source>
        <dbReference type="PROSITE" id="PS51372"/>
    </source>
</evidence>
<organism evidence="6 7">
    <name type="scientific">Clostridium tertium</name>
    <dbReference type="NCBI Taxonomy" id="1559"/>
    <lineage>
        <taxon>Bacteria</taxon>
        <taxon>Bacillati</taxon>
        <taxon>Bacillota</taxon>
        <taxon>Clostridia</taxon>
        <taxon>Eubacteriales</taxon>
        <taxon>Clostridiaceae</taxon>
        <taxon>Clostridium</taxon>
    </lineage>
</organism>
<dbReference type="InterPro" id="IPR002078">
    <property type="entry name" value="Sigma_54_int"/>
</dbReference>
<dbReference type="Proteomes" id="UP001141183">
    <property type="component" value="Unassembled WGS sequence"/>
</dbReference>
<dbReference type="PROSITE" id="PS51372">
    <property type="entry name" value="PRD_2"/>
    <property type="match status" value="1"/>
</dbReference>
<dbReference type="Pfam" id="PF00158">
    <property type="entry name" value="Sigma54_activat"/>
    <property type="match status" value="1"/>
</dbReference>
<accession>A0A9X3XHP4</accession>
<feature type="domain" description="PRD" evidence="5">
    <location>
        <begin position="427"/>
        <end position="533"/>
    </location>
</feature>
<dbReference type="InterPro" id="IPR011608">
    <property type="entry name" value="PRD"/>
</dbReference>
<keyword evidence="7" id="KW-1185">Reference proteome</keyword>
<name>A0A9X3XHP4_9CLOT</name>
<dbReference type="PROSITE" id="PS00676">
    <property type="entry name" value="SIGMA54_INTERACT_2"/>
    <property type="match status" value="1"/>
</dbReference>
<dbReference type="PANTHER" id="PTHR32071:SF38">
    <property type="entry name" value="PSP OPERON TRANSCRIPTIONAL ACTIVATOR"/>
    <property type="match status" value="1"/>
</dbReference>
<dbReference type="PANTHER" id="PTHR32071">
    <property type="entry name" value="TRANSCRIPTIONAL REGULATORY PROTEIN"/>
    <property type="match status" value="1"/>
</dbReference>
<evidence type="ECO:0000259" key="4">
    <source>
        <dbReference type="PROSITE" id="PS50045"/>
    </source>
</evidence>
<dbReference type="AlphaFoldDB" id="A0A9X3XHP4"/>
<keyword evidence="1" id="KW-0547">Nucleotide-binding</keyword>
<feature type="domain" description="Sigma-54 factor interaction" evidence="4">
    <location>
        <begin position="78"/>
        <end position="311"/>
    </location>
</feature>
<sequence length="535" mass="61410">MKRIDLIYNTVKNLDNGDGITTLDISKYLNLERSNVSKDLNILLKKGKLFKNNSRPVKYFFNNPNATDFSKKSSMDKLSYLYPSLAPAIKLAKTAILYPPNGMNSLIIGDTGVGKSMLAKLMHEYSNSLDDTKDMPFIHFNCSDYSSNTQLLSAQLFGVKKGTFTGANEDRPGLIEEANGGILFLDEIHNLPSEGQEMLFVFMDTGYFKRLGEVSKRIKSSARIICATNKDINSSLLDTFIRRIPIKINLPDLNERLLEERLTLIESFIKEESIKLDKPVLVSKNSMLCLLSYDCPYNVGQLKNDIILAVANAYSEYFINNKKHIKINSPDLPLDIKRALNNPLDREKLLIESLNSVDGYFVYDKNTEITSHSFLKQKHMILSSYKDFINNIDSAIHHKENCTNLIINYFTKYIDLVIENKANYNFNFEQSAYDELLSKLLELDDKINEKLSNSDFKTFFNIHIDMIYDRIDLMDYSTLPSLNKLKSIYKDYCPLAMEIKSLIEKTYNINLSDLEFIFLMTFTIYCINKLDTSKL</sequence>
<dbReference type="RefSeq" id="WP_008681066.1">
    <property type="nucleotide sequence ID" value="NZ_CABKOG010000003.1"/>
</dbReference>
<dbReference type="GO" id="GO:0006355">
    <property type="term" value="P:regulation of DNA-templated transcription"/>
    <property type="evidence" value="ECO:0007669"/>
    <property type="project" value="InterPro"/>
</dbReference>
<dbReference type="InterPro" id="IPR027417">
    <property type="entry name" value="P-loop_NTPase"/>
</dbReference>
<keyword evidence="3" id="KW-0238">DNA-binding</keyword>
<dbReference type="EMBL" id="JAMRYU010000004">
    <property type="protein sequence ID" value="MDC4239580.1"/>
    <property type="molecule type" value="Genomic_DNA"/>
</dbReference>
<evidence type="ECO:0000256" key="1">
    <source>
        <dbReference type="ARBA" id="ARBA00022741"/>
    </source>
</evidence>
<dbReference type="SUPFAM" id="SSF46785">
    <property type="entry name" value="Winged helix' DNA-binding domain"/>
    <property type="match status" value="1"/>
</dbReference>
<reference evidence="6" key="1">
    <citation type="submission" date="2022-05" db="EMBL/GenBank/DDBJ databases">
        <title>Draft genome sequence of Clostridium tertium strain CP3 isolated from Peru.</title>
        <authorList>
            <person name="Hurtado R."/>
            <person name="Lima L."/>
            <person name="Sousa T."/>
            <person name="Jaiswal A.K."/>
            <person name="Tiwari S."/>
            <person name="Maturrano L."/>
            <person name="Brenig B."/>
            <person name="Azevedo V."/>
        </authorList>
    </citation>
    <scope>NUCLEOTIDE SEQUENCE</scope>
    <source>
        <strain evidence="6">CP3</strain>
    </source>
</reference>
<gene>
    <name evidence="6" type="ORF">NE398_05295</name>
</gene>
<dbReference type="SUPFAM" id="SSF52540">
    <property type="entry name" value="P-loop containing nucleoside triphosphate hydrolases"/>
    <property type="match status" value="1"/>
</dbReference>
<dbReference type="SMART" id="SM00382">
    <property type="entry name" value="AAA"/>
    <property type="match status" value="1"/>
</dbReference>
<dbReference type="InterPro" id="IPR025943">
    <property type="entry name" value="Sigma_54_int_dom_ATP-bd_2"/>
</dbReference>
<dbReference type="Pfam" id="PF00874">
    <property type="entry name" value="PRD"/>
    <property type="match status" value="1"/>
</dbReference>
<evidence type="ECO:0000256" key="2">
    <source>
        <dbReference type="ARBA" id="ARBA00022840"/>
    </source>
</evidence>
<dbReference type="InterPro" id="IPR003593">
    <property type="entry name" value="AAA+_ATPase"/>
</dbReference>
<evidence type="ECO:0000313" key="6">
    <source>
        <dbReference type="EMBL" id="MDC4239580.1"/>
    </source>
</evidence>
<dbReference type="InterPro" id="IPR036390">
    <property type="entry name" value="WH_DNA-bd_sf"/>
</dbReference>
<dbReference type="Gene3D" id="3.40.50.300">
    <property type="entry name" value="P-loop containing nucleotide triphosphate hydrolases"/>
    <property type="match status" value="1"/>
</dbReference>
<proteinExistence type="predicted"/>
<dbReference type="GO" id="GO:0003677">
    <property type="term" value="F:DNA binding"/>
    <property type="evidence" value="ECO:0007669"/>
    <property type="project" value="UniProtKB-KW"/>
</dbReference>
<dbReference type="Gene3D" id="1.10.1790.10">
    <property type="entry name" value="PRD domain"/>
    <property type="match status" value="1"/>
</dbReference>
<keyword evidence="2" id="KW-0067">ATP-binding</keyword>
<protein>
    <submittedName>
        <fullName evidence="6">Sigma 54-interacting transcriptional regulator</fullName>
    </submittedName>
</protein>
<dbReference type="CDD" id="cd00009">
    <property type="entry name" value="AAA"/>
    <property type="match status" value="1"/>
</dbReference>
<comment type="caution">
    <text evidence="6">The sequence shown here is derived from an EMBL/GenBank/DDBJ whole genome shotgun (WGS) entry which is preliminary data.</text>
</comment>